<gene>
    <name evidence="3" type="primary">kleE</name>
    <name evidence="4" type="ORF">HKB35_19560</name>
</gene>
<organism evidence="3">
    <name type="scientific">Vibrio alginolyticus</name>
    <dbReference type="NCBI Taxonomy" id="663"/>
    <lineage>
        <taxon>Bacteria</taxon>
        <taxon>Pseudomonadati</taxon>
        <taxon>Pseudomonadota</taxon>
        <taxon>Gammaproteobacteria</taxon>
        <taxon>Vibrionales</taxon>
        <taxon>Vibrionaceae</taxon>
        <taxon>Vibrio</taxon>
    </lineage>
</organism>
<reference evidence="3" key="1">
    <citation type="submission" date="2018-06" db="EMBL/GenBank/DDBJ databases">
        <title>Genetic characterization of a blaCTX-M-14-carrying plasmid in Vibrio alginolyticus.</title>
        <authorList>
            <person name="Zheng Z."/>
            <person name="Li R."/>
            <person name="Chen S."/>
        </authorList>
    </citation>
    <scope>NUCLEOTIDE SEQUENCE</scope>
    <source>
        <strain evidence="3">Vb1636</strain>
        <plasmid evidence="3">pVb1636</plasmid>
    </source>
</reference>
<keyword evidence="2" id="KW-0812">Transmembrane</keyword>
<evidence type="ECO:0000256" key="2">
    <source>
        <dbReference type="SAM" id="Phobius"/>
    </source>
</evidence>
<dbReference type="RefSeq" id="WP_012774837.1">
    <property type="nucleotide sequence ID" value="NZ_JABCMA010000029.1"/>
</dbReference>
<proteinExistence type="predicted"/>
<feature type="region of interest" description="Disordered" evidence="1">
    <location>
        <begin position="1"/>
        <end position="37"/>
    </location>
</feature>
<dbReference type="EMBL" id="JABCMA010000029">
    <property type="protein sequence ID" value="NMR75812.1"/>
    <property type="molecule type" value="Genomic_DNA"/>
</dbReference>
<feature type="transmembrane region" description="Helical" evidence="2">
    <location>
        <begin position="87"/>
        <end position="108"/>
    </location>
</feature>
<dbReference type="InterPro" id="IPR035362">
    <property type="entry name" value="KleE"/>
</dbReference>
<evidence type="ECO:0000313" key="3">
    <source>
        <dbReference type="EMBL" id="AXQ85587.1"/>
    </source>
</evidence>
<evidence type="ECO:0000256" key="1">
    <source>
        <dbReference type="SAM" id="MobiDB-lite"/>
    </source>
</evidence>
<keyword evidence="2" id="KW-0472">Membrane</keyword>
<dbReference type="AlphaFoldDB" id="A0A510BP46"/>
<dbReference type="EMBL" id="MH548371">
    <property type="protein sequence ID" value="AXQ85587.1"/>
    <property type="molecule type" value="Genomic_DNA"/>
</dbReference>
<keyword evidence="2" id="KW-1133">Transmembrane helix</keyword>
<feature type="transmembrane region" description="Helical" evidence="2">
    <location>
        <begin position="42"/>
        <end position="61"/>
    </location>
</feature>
<keyword evidence="3" id="KW-0614">Plasmid</keyword>
<name>A0A510BP46_VIBAL</name>
<reference evidence="4 5" key="2">
    <citation type="submission" date="2020-04" db="EMBL/GenBank/DDBJ databases">
        <title>Whole-genome sequencing of Vibrio spp. from China reveals different genetic environments of blaCTX-M-14 among diverse lineages.</title>
        <authorList>
            <person name="Zheng Z."/>
            <person name="Ye L."/>
            <person name="Chen S."/>
        </authorList>
    </citation>
    <scope>NUCLEOTIDE SEQUENCE [LARGE SCALE GENOMIC DNA]</scope>
    <source>
        <strain evidence="4 5">Vb1636</strain>
    </source>
</reference>
<evidence type="ECO:0000313" key="4">
    <source>
        <dbReference type="EMBL" id="NMR75812.1"/>
    </source>
</evidence>
<evidence type="ECO:0000313" key="5">
    <source>
        <dbReference type="Proteomes" id="UP000565155"/>
    </source>
</evidence>
<dbReference type="Proteomes" id="UP000565155">
    <property type="component" value="Unassembled WGS sequence"/>
</dbReference>
<dbReference type="Pfam" id="PF17394">
    <property type="entry name" value="KleE"/>
    <property type="match status" value="1"/>
</dbReference>
<protein>
    <submittedName>
        <fullName evidence="3">KleE protein</fullName>
    </submittedName>
    <submittedName>
        <fullName evidence="4">Protein kleE</fullName>
    </submittedName>
</protein>
<feature type="compositionally biased region" description="Basic and acidic residues" evidence="1">
    <location>
        <begin position="19"/>
        <end position="33"/>
    </location>
</feature>
<geneLocation type="plasmid" evidence="3">
    <name>pVb1636</name>
</geneLocation>
<accession>A0A510BP46</accession>
<sequence>MSNVVKFPKVGPTGSNSPPEHEQQVNKVSDTKPQKPAKKGRFFAAIVRWIWITTVLIWPVLKWIVSINVFFQAIRAFYYWDNPEVHAGWTFFAHFLALTLLTYFVSIYRPKDT</sequence>